<comment type="caution">
    <text evidence="7">The sequence shown here is derived from an EMBL/GenBank/DDBJ whole genome shotgun (WGS) entry which is preliminary data.</text>
</comment>
<evidence type="ECO:0000256" key="3">
    <source>
        <dbReference type="ARBA" id="ARBA00023242"/>
    </source>
</evidence>
<feature type="region of interest" description="Disordered" evidence="4">
    <location>
        <begin position="75"/>
        <end position="247"/>
    </location>
</feature>
<dbReference type="GO" id="GO:0042273">
    <property type="term" value="P:ribosomal large subunit biogenesis"/>
    <property type="evidence" value="ECO:0007669"/>
    <property type="project" value="TreeGrafter"/>
</dbReference>
<dbReference type="GO" id="GO:0003677">
    <property type="term" value="F:DNA binding"/>
    <property type="evidence" value="ECO:0007669"/>
    <property type="project" value="TreeGrafter"/>
</dbReference>
<evidence type="ECO:0000256" key="4">
    <source>
        <dbReference type="SAM" id="MobiDB-lite"/>
    </source>
</evidence>
<keyword evidence="3" id="KW-0539">Nucleus</keyword>
<keyword evidence="8" id="KW-1185">Reference proteome</keyword>
<feature type="compositionally biased region" description="Basic and acidic residues" evidence="4">
    <location>
        <begin position="75"/>
        <end position="119"/>
    </location>
</feature>
<evidence type="ECO:0000313" key="7">
    <source>
        <dbReference type="EMBL" id="GMG99419.1"/>
    </source>
</evidence>
<feature type="compositionally biased region" description="Basic and acidic residues" evidence="4">
    <location>
        <begin position="149"/>
        <end position="219"/>
    </location>
</feature>
<dbReference type="Proteomes" id="UP001279734">
    <property type="component" value="Unassembled WGS sequence"/>
</dbReference>
<dbReference type="Pfam" id="PF04935">
    <property type="entry name" value="SURF6"/>
    <property type="match status" value="1"/>
</dbReference>
<dbReference type="EMBL" id="BSYO01000001">
    <property type="protein sequence ID" value="GMG99419.1"/>
    <property type="molecule type" value="Genomic_DNA"/>
</dbReference>
<comment type="similarity">
    <text evidence="2">Belongs to the SURF6 family.</text>
</comment>
<gene>
    <name evidence="7" type="ORF">Nepgr_001259</name>
</gene>
<evidence type="ECO:0008006" key="9">
    <source>
        <dbReference type="Google" id="ProtNLM"/>
    </source>
</evidence>
<dbReference type="AlphaFoldDB" id="A0AAD3RXM1"/>
<sequence>MKKKKPKTSAESTPTEDAGAAGTAASDGDIKSLIHGHALFFDKLIELIPAKFYLARDTHDNVWFKGLSKAAKKEAKQKSLENMKKARRDRLDPEKSSRTTLDLLKESLENENSKAKPIDDNAEDLSGDNVMEPANFGNLEGDRQSVTYEELRQRLHKKIEELREGRGGGGKKENEKKEKKEGKKRKRNEESIKRTGDNNDREGRSKEREMEKEVAEAAERIQFGKLKLAPSRERGRMKKKRKLSKEEELERAVKFEEEAKKDPMMAKKYAWKAVTDKAMGIKVHDDPKLLKASIKKEGKRHDKSVKKWKERVDNAEMKKREKQEKRKENIRAKIDKKKKRKIEKREKKLMRPGFEGRKEGFINAD</sequence>
<dbReference type="GO" id="GO:0042274">
    <property type="term" value="P:ribosomal small subunit biogenesis"/>
    <property type="evidence" value="ECO:0007669"/>
    <property type="project" value="TreeGrafter"/>
</dbReference>
<feature type="compositionally biased region" description="Low complexity" evidence="4">
    <location>
        <begin position="17"/>
        <end position="26"/>
    </location>
</feature>
<dbReference type="PANTHER" id="PTHR14369:SF0">
    <property type="entry name" value="SURFEIT LOCUS PROTEIN 6"/>
    <property type="match status" value="1"/>
</dbReference>
<feature type="compositionally biased region" description="Basic and acidic residues" evidence="4">
    <location>
        <begin position="354"/>
        <end position="365"/>
    </location>
</feature>
<dbReference type="InterPro" id="IPR029188">
    <property type="entry name" value="Rrp14_N"/>
</dbReference>
<feature type="compositionally biased region" description="Basic and acidic residues" evidence="4">
    <location>
        <begin position="311"/>
        <end position="333"/>
    </location>
</feature>
<evidence type="ECO:0000259" key="5">
    <source>
        <dbReference type="Pfam" id="PF04935"/>
    </source>
</evidence>
<dbReference type="InterPro" id="IPR007019">
    <property type="entry name" value="SURF6"/>
</dbReference>
<dbReference type="InterPro" id="IPR029190">
    <property type="entry name" value="Rrp14/SURF6_C"/>
</dbReference>
<protein>
    <recommendedName>
        <fullName evidence="9">Surfeit locus protein 6</fullName>
    </recommendedName>
</protein>
<reference evidence="7" key="1">
    <citation type="submission" date="2023-05" db="EMBL/GenBank/DDBJ databases">
        <title>Nepenthes gracilis genome sequencing.</title>
        <authorList>
            <person name="Fukushima K."/>
        </authorList>
    </citation>
    <scope>NUCLEOTIDE SEQUENCE</scope>
    <source>
        <strain evidence="7">SING2019-196</strain>
    </source>
</reference>
<proteinExistence type="inferred from homology"/>
<comment type="subcellular location">
    <subcellularLocation>
        <location evidence="1">Nucleus</location>
    </subcellularLocation>
</comment>
<evidence type="ECO:0000256" key="2">
    <source>
        <dbReference type="ARBA" id="ARBA00005904"/>
    </source>
</evidence>
<organism evidence="7 8">
    <name type="scientific">Nepenthes gracilis</name>
    <name type="common">Slender pitcher plant</name>
    <dbReference type="NCBI Taxonomy" id="150966"/>
    <lineage>
        <taxon>Eukaryota</taxon>
        <taxon>Viridiplantae</taxon>
        <taxon>Streptophyta</taxon>
        <taxon>Embryophyta</taxon>
        <taxon>Tracheophyta</taxon>
        <taxon>Spermatophyta</taxon>
        <taxon>Magnoliopsida</taxon>
        <taxon>eudicotyledons</taxon>
        <taxon>Gunneridae</taxon>
        <taxon>Pentapetalae</taxon>
        <taxon>Caryophyllales</taxon>
        <taxon>Nepenthaceae</taxon>
        <taxon>Nepenthes</taxon>
    </lineage>
</organism>
<feature type="domain" description="Ribosomal RNA-processing protein 14 N-terminal" evidence="6">
    <location>
        <begin position="34"/>
        <end position="94"/>
    </location>
</feature>
<evidence type="ECO:0000313" key="8">
    <source>
        <dbReference type="Proteomes" id="UP001279734"/>
    </source>
</evidence>
<evidence type="ECO:0000256" key="1">
    <source>
        <dbReference type="ARBA" id="ARBA00004123"/>
    </source>
</evidence>
<name>A0AAD3RXM1_NEPGR</name>
<dbReference type="GO" id="GO:0005730">
    <property type="term" value="C:nucleolus"/>
    <property type="evidence" value="ECO:0007669"/>
    <property type="project" value="TreeGrafter"/>
</dbReference>
<evidence type="ECO:0000259" key="6">
    <source>
        <dbReference type="Pfam" id="PF15459"/>
    </source>
</evidence>
<dbReference type="PANTHER" id="PTHR14369">
    <property type="entry name" value="SURFEIT LOCUS PROTEIN 6"/>
    <property type="match status" value="1"/>
</dbReference>
<feature type="region of interest" description="Disordered" evidence="4">
    <location>
        <begin position="1"/>
        <end position="26"/>
    </location>
</feature>
<dbReference type="Pfam" id="PF15459">
    <property type="entry name" value="RRP14"/>
    <property type="match status" value="1"/>
</dbReference>
<feature type="domain" description="Ribosomal RNA-processing protein 14/surfeit locus protein 6 C-terminal" evidence="5">
    <location>
        <begin position="171"/>
        <end position="341"/>
    </location>
</feature>
<accession>A0AAD3RXM1</accession>
<dbReference type="GO" id="GO:0003723">
    <property type="term" value="F:RNA binding"/>
    <property type="evidence" value="ECO:0007669"/>
    <property type="project" value="TreeGrafter"/>
</dbReference>
<feature type="compositionally biased region" description="Basic residues" evidence="4">
    <location>
        <begin position="334"/>
        <end position="350"/>
    </location>
</feature>
<feature type="region of interest" description="Disordered" evidence="4">
    <location>
        <begin position="311"/>
        <end position="365"/>
    </location>
</feature>